<evidence type="ECO:0000313" key="1">
    <source>
        <dbReference type="EMBL" id="KAI4383876.1"/>
    </source>
</evidence>
<reference evidence="2" key="1">
    <citation type="journal article" date="2023" name="Front. Plant Sci.">
        <title>Chromosomal-level genome assembly of Melastoma candidum provides insights into trichome evolution.</title>
        <authorList>
            <person name="Zhong Y."/>
            <person name="Wu W."/>
            <person name="Sun C."/>
            <person name="Zou P."/>
            <person name="Liu Y."/>
            <person name="Dai S."/>
            <person name="Zhou R."/>
        </authorList>
    </citation>
    <scope>NUCLEOTIDE SEQUENCE [LARGE SCALE GENOMIC DNA]</scope>
</reference>
<keyword evidence="2" id="KW-1185">Reference proteome</keyword>
<comment type="caution">
    <text evidence="1">The sequence shown here is derived from an EMBL/GenBank/DDBJ whole genome shotgun (WGS) entry which is preliminary data.</text>
</comment>
<protein>
    <submittedName>
        <fullName evidence="1">Uncharacterized protein</fullName>
    </submittedName>
</protein>
<dbReference type="EMBL" id="CM042882">
    <property type="protein sequence ID" value="KAI4383876.1"/>
    <property type="molecule type" value="Genomic_DNA"/>
</dbReference>
<proteinExistence type="predicted"/>
<evidence type="ECO:0000313" key="2">
    <source>
        <dbReference type="Proteomes" id="UP001057402"/>
    </source>
</evidence>
<gene>
    <name evidence="1" type="ORF">MLD38_009669</name>
</gene>
<name>A0ACB9S066_9MYRT</name>
<accession>A0ACB9S066</accession>
<sequence>MLLLPGVPLEILLVFHLRIWVPELDRGEPYRSGRFSPESRSLGLHAPFQKEFGEIRNLRMGELARNGDQRSYNLMHRDFSGVIPALVILGLGEPSSRDLARELIAPESFGNIRMNHPQFLEPRFRSSNSPRGFLNDGKYPGDSKSFDNSRKRQAGSMGWCRICKVDCETVEGLEMHSQTREHQKAAIDIVRSIKQQNAKKLKLSSTIQAPQKMQEKVINTSADERE</sequence>
<dbReference type="Proteomes" id="UP001057402">
    <property type="component" value="Chromosome 3"/>
</dbReference>
<organism evidence="1 2">
    <name type="scientific">Melastoma candidum</name>
    <dbReference type="NCBI Taxonomy" id="119954"/>
    <lineage>
        <taxon>Eukaryota</taxon>
        <taxon>Viridiplantae</taxon>
        <taxon>Streptophyta</taxon>
        <taxon>Embryophyta</taxon>
        <taxon>Tracheophyta</taxon>
        <taxon>Spermatophyta</taxon>
        <taxon>Magnoliopsida</taxon>
        <taxon>eudicotyledons</taxon>
        <taxon>Gunneridae</taxon>
        <taxon>Pentapetalae</taxon>
        <taxon>rosids</taxon>
        <taxon>malvids</taxon>
        <taxon>Myrtales</taxon>
        <taxon>Melastomataceae</taxon>
        <taxon>Melastomatoideae</taxon>
        <taxon>Melastomateae</taxon>
        <taxon>Melastoma</taxon>
    </lineage>
</organism>